<protein>
    <submittedName>
        <fullName evidence="7">3-hydroxybutyryl-CoA dehydrogenase</fullName>
    </submittedName>
</protein>
<evidence type="ECO:0000256" key="1">
    <source>
        <dbReference type="ARBA" id="ARBA00023002"/>
    </source>
</evidence>
<keyword evidence="8" id="KW-1185">Reference proteome</keyword>
<feature type="domain" description="3-hydroxyacyl-CoA dehydrogenase C-terminal" evidence="4">
    <location>
        <begin position="205"/>
        <end position="302"/>
    </location>
</feature>
<evidence type="ECO:0000259" key="6">
    <source>
        <dbReference type="Pfam" id="PF18321"/>
    </source>
</evidence>
<dbReference type="FunFam" id="3.40.50.720:FF:000009">
    <property type="entry name" value="Fatty oxidation complex, alpha subunit"/>
    <property type="match status" value="1"/>
</dbReference>
<dbReference type="InterPro" id="IPR008927">
    <property type="entry name" value="6-PGluconate_DH-like_C_sf"/>
</dbReference>
<dbReference type="Gene3D" id="3.30.750.190">
    <property type="match status" value="1"/>
</dbReference>
<dbReference type="GO" id="GO:0006631">
    <property type="term" value="P:fatty acid metabolic process"/>
    <property type="evidence" value="ECO:0007669"/>
    <property type="project" value="InterPro"/>
</dbReference>
<dbReference type="Gene3D" id="1.10.1040.50">
    <property type="match status" value="1"/>
</dbReference>
<accession>A0A3D9UBS6</accession>
<evidence type="ECO:0000256" key="2">
    <source>
        <dbReference type="ARBA" id="ARBA00023027"/>
    </source>
</evidence>
<feature type="domain" description="3-hydroxyacyl-CoA dehydrogenase NAD binding" evidence="5">
    <location>
        <begin position="25"/>
        <end position="201"/>
    </location>
</feature>
<dbReference type="Gene3D" id="1.10.1040.10">
    <property type="entry name" value="N-(1-d-carboxylethyl)-l-norvaline Dehydrogenase, domain 2"/>
    <property type="match status" value="1"/>
</dbReference>
<sequence>MNTPVHHRPIFNNSILNESIPEGPIAVIGAGTMGIGIAQVAAQAGHTVLLFDVNSEAAQCALDTLRTRLHQRVEAGKADAGKTQALLQRITLVDSLHSLEPSALVIEAIIEKLEAKQDLFRQLEPLCSEQTIFASNTSSLSITAIARVLEAPQRMAGLHFFNPAPLMKLVEIVQGLETSPQTIATLKRLVIDWQKQPVICRSTPGFIVNRIARPFYAETLRALEEQIASPATLDAVMKNSGGFAMGPLQLTDLIGHDVNYAVTESLFQAFYGDTRFQPSLRQKELVEASHLGRKSGRGFYVYAGKGYADKAQQQFIPSITEIMTETSPTALISPEQIKITGNWSALPHFTALLQQHGLLHPNKIAAEKSENIQLPSPALQIDDVIFMLATGKMSSQLTDETGMPVVQFDLSANHQAAPIMTISAACQNTQQQTAKVISFLHALSKQVILLPDYPALLTMRTVAMLCNEALDTLNKGIANAEDIDLAMCYGVNYPIGPLTWGSQLGWQHIFNTLENLQQFYGEPRYRPSSLLRQLAAGYVSLPHISPPPPSARQHEHQYKKQNHA</sequence>
<dbReference type="InterPro" id="IPR006176">
    <property type="entry name" value="3-OHacyl-CoA_DH_NAD-bd"/>
</dbReference>
<dbReference type="SUPFAM" id="SSF48179">
    <property type="entry name" value="6-phosphogluconate dehydrogenase C-terminal domain-like"/>
    <property type="match status" value="2"/>
</dbReference>
<dbReference type="Pfam" id="PF18321">
    <property type="entry name" value="3HCDH_RFF"/>
    <property type="match status" value="1"/>
</dbReference>
<feature type="domain" description="3-hydroxyacyl-CoA dehydrogenase C-terminal" evidence="4">
    <location>
        <begin position="459"/>
        <end position="535"/>
    </location>
</feature>
<dbReference type="NCBIfam" id="NF006124">
    <property type="entry name" value="PRK08268.1"/>
    <property type="match status" value="1"/>
</dbReference>
<dbReference type="InterPro" id="IPR006108">
    <property type="entry name" value="3HC_DH_C"/>
</dbReference>
<evidence type="ECO:0000256" key="3">
    <source>
        <dbReference type="SAM" id="MobiDB-lite"/>
    </source>
</evidence>
<organism evidence="7 8">
    <name type="scientific">Xenorhabdus cabanillasii</name>
    <dbReference type="NCBI Taxonomy" id="351673"/>
    <lineage>
        <taxon>Bacteria</taxon>
        <taxon>Pseudomonadati</taxon>
        <taxon>Pseudomonadota</taxon>
        <taxon>Gammaproteobacteria</taxon>
        <taxon>Enterobacterales</taxon>
        <taxon>Morganellaceae</taxon>
        <taxon>Xenorhabdus</taxon>
    </lineage>
</organism>
<dbReference type="RefSeq" id="WP_115825885.1">
    <property type="nucleotide sequence ID" value="NZ_QTUB01000001.1"/>
</dbReference>
<keyword evidence="1" id="KW-0560">Oxidoreductase</keyword>
<feature type="region of interest" description="Disordered" evidence="3">
    <location>
        <begin position="545"/>
        <end position="564"/>
    </location>
</feature>
<name>A0A3D9UBS6_9GAMM</name>
<evidence type="ECO:0000313" key="7">
    <source>
        <dbReference type="EMBL" id="REF26647.1"/>
    </source>
</evidence>
<dbReference type="InterPro" id="IPR036291">
    <property type="entry name" value="NAD(P)-bd_dom_sf"/>
</dbReference>
<dbReference type="Proteomes" id="UP000256294">
    <property type="component" value="Unassembled WGS sequence"/>
</dbReference>
<comment type="caution">
    <text evidence="7">The sequence shown here is derived from an EMBL/GenBank/DDBJ whole genome shotgun (WGS) entry which is preliminary data.</text>
</comment>
<dbReference type="InterPro" id="IPR013328">
    <property type="entry name" value="6PGD_dom2"/>
</dbReference>
<dbReference type="SUPFAM" id="SSF51735">
    <property type="entry name" value="NAD(P)-binding Rossmann-fold domains"/>
    <property type="match status" value="1"/>
</dbReference>
<reference evidence="7 8" key="1">
    <citation type="submission" date="2018-08" db="EMBL/GenBank/DDBJ databases">
        <title>Genomic Encyclopedia of Archaeal and Bacterial Type Strains, Phase II (KMG-II): from individual species to whole genera.</title>
        <authorList>
            <person name="Goeker M."/>
        </authorList>
    </citation>
    <scope>NUCLEOTIDE SEQUENCE [LARGE SCALE GENOMIC DNA]</scope>
    <source>
        <strain evidence="7 8">DSM 17905</strain>
    </source>
</reference>
<dbReference type="EMBL" id="QTUB01000001">
    <property type="protein sequence ID" value="REF26647.1"/>
    <property type="molecule type" value="Genomic_DNA"/>
</dbReference>
<dbReference type="Pfam" id="PF00725">
    <property type="entry name" value="3HCDH"/>
    <property type="match status" value="2"/>
</dbReference>
<dbReference type="GO" id="GO:0016616">
    <property type="term" value="F:oxidoreductase activity, acting on the CH-OH group of donors, NAD or NADP as acceptor"/>
    <property type="evidence" value="ECO:0007669"/>
    <property type="project" value="InterPro"/>
</dbReference>
<dbReference type="InterPro" id="IPR041040">
    <property type="entry name" value="3HCDH_RFF"/>
</dbReference>
<evidence type="ECO:0000313" key="8">
    <source>
        <dbReference type="Proteomes" id="UP000256294"/>
    </source>
</evidence>
<dbReference type="Gene3D" id="3.40.50.720">
    <property type="entry name" value="NAD(P)-binding Rossmann-like Domain"/>
    <property type="match status" value="1"/>
</dbReference>
<dbReference type="GO" id="GO:0070403">
    <property type="term" value="F:NAD+ binding"/>
    <property type="evidence" value="ECO:0007669"/>
    <property type="project" value="InterPro"/>
</dbReference>
<dbReference type="AlphaFoldDB" id="A0A3D9UBS6"/>
<dbReference type="PANTHER" id="PTHR48075:SF5">
    <property type="entry name" value="3-HYDROXYBUTYRYL-COA DEHYDROGENASE"/>
    <property type="match status" value="1"/>
</dbReference>
<evidence type="ECO:0000259" key="5">
    <source>
        <dbReference type="Pfam" id="PF02737"/>
    </source>
</evidence>
<evidence type="ECO:0000259" key="4">
    <source>
        <dbReference type="Pfam" id="PF00725"/>
    </source>
</evidence>
<dbReference type="PANTHER" id="PTHR48075">
    <property type="entry name" value="3-HYDROXYACYL-COA DEHYDROGENASE FAMILY PROTEIN"/>
    <property type="match status" value="1"/>
</dbReference>
<proteinExistence type="predicted"/>
<feature type="domain" description="3-hydroxybutyryl-CoA dehydrogenase reduced Rossmann-fold" evidence="6">
    <location>
        <begin position="387"/>
        <end position="454"/>
    </location>
</feature>
<keyword evidence="2" id="KW-0520">NAD</keyword>
<gene>
    <name evidence="7" type="ORF">BDD26_1317</name>
</gene>
<dbReference type="Pfam" id="PF02737">
    <property type="entry name" value="3HCDH_N"/>
    <property type="match status" value="1"/>
</dbReference>